<dbReference type="EMBL" id="WNCL01000011">
    <property type="protein sequence ID" value="MTU42982.1"/>
    <property type="molecule type" value="Genomic_DNA"/>
</dbReference>
<evidence type="ECO:0000256" key="1">
    <source>
        <dbReference type="SAM" id="MobiDB-lite"/>
    </source>
</evidence>
<dbReference type="Proteomes" id="UP000462362">
    <property type="component" value="Unassembled WGS sequence"/>
</dbReference>
<organism evidence="3 4">
    <name type="scientific">Parasutterella excrementihominis</name>
    <dbReference type="NCBI Taxonomy" id="487175"/>
    <lineage>
        <taxon>Bacteria</taxon>
        <taxon>Pseudomonadati</taxon>
        <taxon>Pseudomonadota</taxon>
        <taxon>Betaproteobacteria</taxon>
        <taxon>Burkholderiales</taxon>
        <taxon>Sutterellaceae</taxon>
        <taxon>Parasutterella</taxon>
    </lineage>
</organism>
<dbReference type="RefSeq" id="WP_149879793.1">
    <property type="nucleotide sequence ID" value="NZ_JAXXAX010000069.1"/>
</dbReference>
<name>A0A6I3S8H1_9BURK</name>
<protein>
    <submittedName>
        <fullName evidence="3">Uncharacterized protein</fullName>
    </submittedName>
</protein>
<proteinExistence type="predicted"/>
<feature type="region of interest" description="Disordered" evidence="1">
    <location>
        <begin position="79"/>
        <end position="116"/>
    </location>
</feature>
<reference evidence="3 4" key="1">
    <citation type="journal article" date="2019" name="Nat. Med.">
        <title>A library of human gut bacterial isolates paired with longitudinal multiomics data enables mechanistic microbiome research.</title>
        <authorList>
            <person name="Poyet M."/>
            <person name="Groussin M."/>
            <person name="Gibbons S.M."/>
            <person name="Avila-Pacheco J."/>
            <person name="Jiang X."/>
            <person name="Kearney S.M."/>
            <person name="Perrotta A.R."/>
            <person name="Berdy B."/>
            <person name="Zhao S."/>
            <person name="Lieberman T.D."/>
            <person name="Swanson P.K."/>
            <person name="Smith M."/>
            <person name="Roesemann S."/>
            <person name="Alexander J.E."/>
            <person name="Rich S.A."/>
            <person name="Livny J."/>
            <person name="Vlamakis H."/>
            <person name="Clish C."/>
            <person name="Bullock K."/>
            <person name="Deik A."/>
            <person name="Scott J."/>
            <person name="Pierce K.A."/>
            <person name="Xavier R.J."/>
            <person name="Alm E.J."/>
        </authorList>
    </citation>
    <scope>NUCLEOTIDE SEQUENCE [LARGE SCALE GENOMIC DNA]</scope>
    <source>
        <strain evidence="3 4">BIOML-A2</strain>
    </source>
</reference>
<accession>A0A6I3S8H1</accession>
<feature type="compositionally biased region" description="Basic and acidic residues" evidence="1">
    <location>
        <begin position="105"/>
        <end position="116"/>
    </location>
</feature>
<comment type="caution">
    <text evidence="3">The sequence shown here is derived from an EMBL/GenBank/DDBJ whole genome shotgun (WGS) entry which is preliminary data.</text>
</comment>
<keyword evidence="2" id="KW-0472">Membrane</keyword>
<keyword evidence="2" id="KW-1133">Transmembrane helix</keyword>
<evidence type="ECO:0000256" key="2">
    <source>
        <dbReference type="SAM" id="Phobius"/>
    </source>
</evidence>
<evidence type="ECO:0000313" key="3">
    <source>
        <dbReference type="EMBL" id="MTU42982.1"/>
    </source>
</evidence>
<dbReference type="AlphaFoldDB" id="A0A6I3S8H1"/>
<feature type="compositionally biased region" description="Basic and acidic residues" evidence="1">
    <location>
        <begin position="79"/>
        <end position="94"/>
    </location>
</feature>
<sequence>MSYSKIQISVETLYKRKVFTFIGHYMKIRNIAFIAVLIGWIALAVYYVTPSETAVAKETQTAPKTVGETLSAIAQSLKHEGEEKRKQLRMDEGKQVQNPAPSAKEFPKEMKKVPSN</sequence>
<evidence type="ECO:0000313" key="4">
    <source>
        <dbReference type="Proteomes" id="UP000462362"/>
    </source>
</evidence>
<gene>
    <name evidence="3" type="ORF">GMD42_04980</name>
</gene>
<feature type="transmembrane region" description="Helical" evidence="2">
    <location>
        <begin position="31"/>
        <end position="49"/>
    </location>
</feature>
<keyword evidence="2" id="KW-0812">Transmembrane</keyword>